<proteinExistence type="predicted"/>
<evidence type="ECO:0000256" key="1">
    <source>
        <dbReference type="SAM" id="MobiDB-lite"/>
    </source>
</evidence>
<name>A0A0P0WUW6_ORYSJ</name>
<dbReference type="AlphaFoldDB" id="A0A0P0WUW6"/>
<protein>
    <submittedName>
        <fullName evidence="2">Os06g0228666 protein</fullName>
    </submittedName>
</protein>
<dbReference type="FunCoup" id="A0A0P0WUW6">
    <property type="interactions" value="76"/>
</dbReference>
<dbReference type="PaxDb" id="39947-A0A0P0WUW6"/>
<feature type="region of interest" description="Disordered" evidence="1">
    <location>
        <begin position="58"/>
        <end position="87"/>
    </location>
</feature>
<reference evidence="2 3" key="3">
    <citation type="journal article" date="2013" name="Rice">
        <title>Improvement of the Oryza sativa Nipponbare reference genome using next generation sequence and optical map data.</title>
        <authorList>
            <person name="Kawahara Y."/>
            <person name="de la Bastide M."/>
            <person name="Hamilton J.P."/>
            <person name="Kanamori H."/>
            <person name="McCombie W.R."/>
            <person name="Ouyang S."/>
            <person name="Schwartz D.C."/>
            <person name="Tanaka T."/>
            <person name="Wu J."/>
            <person name="Zhou S."/>
            <person name="Childs K.L."/>
            <person name="Davidson R.M."/>
            <person name="Lin H."/>
            <person name="Quesada-Ocampo L."/>
            <person name="Vaillancourt B."/>
            <person name="Sakai H."/>
            <person name="Lee S.S."/>
            <person name="Kim J."/>
            <person name="Numa H."/>
            <person name="Itoh T."/>
            <person name="Buell C.R."/>
            <person name="Matsumoto T."/>
        </authorList>
    </citation>
    <scope>NUCLEOTIDE SEQUENCE [LARGE SCALE GENOMIC DNA]</scope>
    <source>
        <strain evidence="3">cv. Nipponbare</strain>
    </source>
</reference>
<evidence type="ECO:0000313" key="3">
    <source>
        <dbReference type="Proteomes" id="UP000059680"/>
    </source>
</evidence>
<reference evidence="2 3" key="2">
    <citation type="journal article" date="2013" name="Plant Cell Physiol.">
        <title>Rice Annotation Project Database (RAP-DB): an integrative and interactive database for rice genomics.</title>
        <authorList>
            <person name="Sakai H."/>
            <person name="Lee S.S."/>
            <person name="Tanaka T."/>
            <person name="Numa H."/>
            <person name="Kim J."/>
            <person name="Kawahara Y."/>
            <person name="Wakimoto H."/>
            <person name="Yang C.C."/>
            <person name="Iwamoto M."/>
            <person name="Abe T."/>
            <person name="Yamada Y."/>
            <person name="Muto A."/>
            <person name="Inokuchi H."/>
            <person name="Ikemura T."/>
            <person name="Matsumoto T."/>
            <person name="Sasaki T."/>
            <person name="Itoh T."/>
        </authorList>
    </citation>
    <scope>NUCLEOTIDE SEQUENCE [LARGE SCALE GENOMIC DNA]</scope>
    <source>
        <strain evidence="3">cv. Nipponbare</strain>
    </source>
</reference>
<dbReference type="InParanoid" id="A0A0P0WUW6"/>
<keyword evidence="3" id="KW-1185">Reference proteome</keyword>
<organism evidence="2 3">
    <name type="scientific">Oryza sativa subsp. japonica</name>
    <name type="common">Rice</name>
    <dbReference type="NCBI Taxonomy" id="39947"/>
    <lineage>
        <taxon>Eukaryota</taxon>
        <taxon>Viridiplantae</taxon>
        <taxon>Streptophyta</taxon>
        <taxon>Embryophyta</taxon>
        <taxon>Tracheophyta</taxon>
        <taxon>Spermatophyta</taxon>
        <taxon>Magnoliopsida</taxon>
        <taxon>Liliopsida</taxon>
        <taxon>Poales</taxon>
        <taxon>Poaceae</taxon>
        <taxon>BOP clade</taxon>
        <taxon>Oryzoideae</taxon>
        <taxon>Oryzeae</taxon>
        <taxon>Oryzinae</taxon>
        <taxon>Oryza</taxon>
        <taxon>Oryza sativa</taxon>
    </lineage>
</organism>
<dbReference type="EMBL" id="AP014962">
    <property type="protein sequence ID" value="BAS96888.1"/>
    <property type="molecule type" value="Genomic_DNA"/>
</dbReference>
<reference evidence="3" key="1">
    <citation type="journal article" date="2005" name="Nature">
        <title>The map-based sequence of the rice genome.</title>
        <authorList>
            <consortium name="International rice genome sequencing project (IRGSP)"/>
            <person name="Matsumoto T."/>
            <person name="Wu J."/>
            <person name="Kanamori H."/>
            <person name="Katayose Y."/>
            <person name="Fujisawa M."/>
            <person name="Namiki N."/>
            <person name="Mizuno H."/>
            <person name="Yamamoto K."/>
            <person name="Antonio B.A."/>
            <person name="Baba T."/>
            <person name="Sakata K."/>
            <person name="Nagamura Y."/>
            <person name="Aoki H."/>
            <person name="Arikawa K."/>
            <person name="Arita K."/>
            <person name="Bito T."/>
            <person name="Chiden Y."/>
            <person name="Fujitsuka N."/>
            <person name="Fukunaka R."/>
            <person name="Hamada M."/>
            <person name="Harada C."/>
            <person name="Hayashi A."/>
            <person name="Hijishita S."/>
            <person name="Honda M."/>
            <person name="Hosokawa S."/>
            <person name="Ichikawa Y."/>
            <person name="Idonuma A."/>
            <person name="Iijima M."/>
            <person name="Ikeda M."/>
            <person name="Ikeno M."/>
            <person name="Ito K."/>
            <person name="Ito S."/>
            <person name="Ito T."/>
            <person name="Ito Y."/>
            <person name="Ito Y."/>
            <person name="Iwabuchi A."/>
            <person name="Kamiya K."/>
            <person name="Karasawa W."/>
            <person name="Kurita K."/>
            <person name="Katagiri S."/>
            <person name="Kikuta A."/>
            <person name="Kobayashi H."/>
            <person name="Kobayashi N."/>
            <person name="Machita K."/>
            <person name="Maehara T."/>
            <person name="Masukawa M."/>
            <person name="Mizubayashi T."/>
            <person name="Mukai Y."/>
            <person name="Nagasaki H."/>
            <person name="Nagata Y."/>
            <person name="Naito S."/>
            <person name="Nakashima M."/>
            <person name="Nakama Y."/>
            <person name="Nakamichi Y."/>
            <person name="Nakamura M."/>
            <person name="Meguro A."/>
            <person name="Negishi M."/>
            <person name="Ohta I."/>
            <person name="Ohta T."/>
            <person name="Okamoto M."/>
            <person name="Ono N."/>
            <person name="Saji S."/>
            <person name="Sakaguchi M."/>
            <person name="Sakai K."/>
            <person name="Shibata M."/>
            <person name="Shimokawa T."/>
            <person name="Song J."/>
            <person name="Takazaki Y."/>
            <person name="Terasawa K."/>
            <person name="Tsugane M."/>
            <person name="Tsuji K."/>
            <person name="Ueda S."/>
            <person name="Waki K."/>
            <person name="Yamagata H."/>
            <person name="Yamamoto M."/>
            <person name="Yamamoto S."/>
            <person name="Yamane H."/>
            <person name="Yoshiki S."/>
            <person name="Yoshihara R."/>
            <person name="Yukawa K."/>
            <person name="Zhong H."/>
            <person name="Yano M."/>
            <person name="Yuan Q."/>
            <person name="Ouyang S."/>
            <person name="Liu J."/>
            <person name="Jones K.M."/>
            <person name="Gansberger K."/>
            <person name="Moffat K."/>
            <person name="Hill J."/>
            <person name="Bera J."/>
            <person name="Fadrosh D."/>
            <person name="Jin S."/>
            <person name="Johri S."/>
            <person name="Kim M."/>
            <person name="Overton L."/>
            <person name="Reardon M."/>
            <person name="Tsitrin T."/>
            <person name="Vuong H."/>
            <person name="Weaver B."/>
            <person name="Ciecko A."/>
            <person name="Tallon L."/>
            <person name="Jackson J."/>
            <person name="Pai G."/>
            <person name="Aken S.V."/>
            <person name="Utterback T."/>
            <person name="Reidmuller S."/>
            <person name="Feldblyum T."/>
            <person name="Hsiao J."/>
            <person name="Zismann V."/>
            <person name="Iobst S."/>
            <person name="de Vazeille A.R."/>
            <person name="Buell C.R."/>
            <person name="Ying K."/>
            <person name="Li Y."/>
            <person name="Lu T."/>
            <person name="Huang Y."/>
            <person name="Zhao Q."/>
            <person name="Feng Q."/>
            <person name="Zhang L."/>
            <person name="Zhu J."/>
            <person name="Weng Q."/>
            <person name="Mu J."/>
            <person name="Lu Y."/>
            <person name="Fan D."/>
            <person name="Liu Y."/>
            <person name="Guan J."/>
            <person name="Zhang Y."/>
            <person name="Yu S."/>
            <person name="Liu X."/>
            <person name="Zhang Y."/>
            <person name="Hong G."/>
            <person name="Han B."/>
            <person name="Choisne N."/>
            <person name="Demange N."/>
            <person name="Orjeda G."/>
            <person name="Samain S."/>
            <person name="Cattolico L."/>
            <person name="Pelletier E."/>
            <person name="Couloux A."/>
            <person name="Segurens B."/>
            <person name="Wincker P."/>
            <person name="D'Hont A."/>
            <person name="Scarpelli C."/>
            <person name="Weissenbach J."/>
            <person name="Salanoubat M."/>
            <person name="Quetier F."/>
            <person name="Yu Y."/>
            <person name="Kim H.R."/>
            <person name="Rambo T."/>
            <person name="Currie J."/>
            <person name="Collura K."/>
            <person name="Luo M."/>
            <person name="Yang T."/>
            <person name="Ammiraju J.S.S."/>
            <person name="Engler F."/>
            <person name="Soderlund C."/>
            <person name="Wing R.A."/>
            <person name="Palmer L.E."/>
            <person name="de la Bastide M."/>
            <person name="Spiegel L."/>
            <person name="Nascimento L."/>
            <person name="Zutavern T."/>
            <person name="O'Shaughnessy A."/>
            <person name="Dike S."/>
            <person name="Dedhia N."/>
            <person name="Preston R."/>
            <person name="Balija V."/>
            <person name="McCombie W.R."/>
            <person name="Chow T."/>
            <person name="Chen H."/>
            <person name="Chung M."/>
            <person name="Chen C."/>
            <person name="Shaw J."/>
            <person name="Wu H."/>
            <person name="Hsiao K."/>
            <person name="Chao Y."/>
            <person name="Chu M."/>
            <person name="Cheng C."/>
            <person name="Hour A."/>
            <person name="Lee P."/>
            <person name="Lin S."/>
            <person name="Lin Y."/>
            <person name="Liou J."/>
            <person name="Liu S."/>
            <person name="Hsing Y."/>
            <person name="Raghuvanshi S."/>
            <person name="Mohanty A."/>
            <person name="Bharti A.K."/>
            <person name="Gaur A."/>
            <person name="Gupta V."/>
            <person name="Kumar D."/>
            <person name="Ravi V."/>
            <person name="Vij S."/>
            <person name="Kapur A."/>
            <person name="Khurana P."/>
            <person name="Khurana P."/>
            <person name="Khurana J.P."/>
            <person name="Tyagi A.K."/>
            <person name="Gaikwad K."/>
            <person name="Singh A."/>
            <person name="Dalal V."/>
            <person name="Srivastava S."/>
            <person name="Dixit A."/>
            <person name="Pal A.K."/>
            <person name="Ghazi I.A."/>
            <person name="Yadav M."/>
            <person name="Pandit A."/>
            <person name="Bhargava A."/>
            <person name="Sureshbabu K."/>
            <person name="Batra K."/>
            <person name="Sharma T.R."/>
            <person name="Mohapatra T."/>
            <person name="Singh N.K."/>
            <person name="Messing J."/>
            <person name="Nelson A.B."/>
            <person name="Fuks G."/>
            <person name="Kavchok S."/>
            <person name="Keizer G."/>
            <person name="Linton E."/>
            <person name="Llaca V."/>
            <person name="Song R."/>
            <person name="Tanyolac B."/>
            <person name="Young S."/>
            <person name="Ho-Il K."/>
            <person name="Hahn J.H."/>
            <person name="Sangsakoo G."/>
            <person name="Vanavichit A."/>
            <person name="de Mattos Luiz.A.T."/>
            <person name="Zimmer P.D."/>
            <person name="Malone G."/>
            <person name="Dellagostin O."/>
            <person name="de Oliveira A.C."/>
            <person name="Bevan M."/>
            <person name="Bancroft I."/>
            <person name="Minx P."/>
            <person name="Cordum H."/>
            <person name="Wilson R."/>
            <person name="Cheng Z."/>
            <person name="Jin W."/>
            <person name="Jiang J."/>
            <person name="Leong S.A."/>
            <person name="Iwama H."/>
            <person name="Gojobori T."/>
            <person name="Itoh T."/>
            <person name="Niimura Y."/>
            <person name="Fujii Y."/>
            <person name="Habara T."/>
            <person name="Sakai H."/>
            <person name="Sato Y."/>
            <person name="Wilson G."/>
            <person name="Kumar K."/>
            <person name="McCouch S."/>
            <person name="Juretic N."/>
            <person name="Hoen D."/>
            <person name="Wright S."/>
            <person name="Bruskiewich R."/>
            <person name="Bureau T."/>
            <person name="Miyao A."/>
            <person name="Hirochika H."/>
            <person name="Nishikawa T."/>
            <person name="Kadowaki K."/>
            <person name="Sugiura M."/>
            <person name="Burr B."/>
            <person name="Sasaki T."/>
        </authorList>
    </citation>
    <scope>NUCLEOTIDE SEQUENCE [LARGE SCALE GENOMIC DNA]</scope>
    <source>
        <strain evidence="3">cv. Nipponbare</strain>
    </source>
</reference>
<gene>
    <name evidence="2" type="ordered locus">Os06g0228666</name>
    <name evidence="2" type="ORF">OSNPB_060228666</name>
</gene>
<sequence length="87" mass="9387">MYISTGKYTVSGQNPTAPRRPSTSLKNGTTAATAVHATTYAVRHASLNAFTLISLVPPPPVTKKPHRGHREDAQDSTAVKTGWDITW</sequence>
<evidence type="ECO:0000313" key="2">
    <source>
        <dbReference type="EMBL" id="BAS96888.1"/>
    </source>
</evidence>
<dbReference type="Proteomes" id="UP000059680">
    <property type="component" value="Chromosome 6"/>
</dbReference>
<dbReference type="Gramene" id="Os06t0228666-00">
    <property type="protein sequence ID" value="Os06t0228666-00"/>
    <property type="gene ID" value="Os06g0228666"/>
</dbReference>
<accession>A0A0P0WUW6</accession>
<feature type="region of interest" description="Disordered" evidence="1">
    <location>
        <begin position="1"/>
        <end position="27"/>
    </location>
</feature>